<evidence type="ECO:0000313" key="2">
    <source>
        <dbReference type="Proteomes" id="UP001267426"/>
    </source>
</evidence>
<dbReference type="EMBL" id="JAVRHT010000066">
    <property type="protein sequence ID" value="MDT0633248.1"/>
    <property type="molecule type" value="Genomic_DNA"/>
</dbReference>
<dbReference type="Gene3D" id="3.40.30.10">
    <property type="entry name" value="Glutaredoxin"/>
    <property type="match status" value="1"/>
</dbReference>
<evidence type="ECO:0000313" key="1">
    <source>
        <dbReference type="EMBL" id="MDT0633248.1"/>
    </source>
</evidence>
<dbReference type="Pfam" id="PF14595">
    <property type="entry name" value="Thioredoxin_9"/>
    <property type="match status" value="1"/>
</dbReference>
<dbReference type="SUPFAM" id="SSF52833">
    <property type="entry name" value="Thioredoxin-like"/>
    <property type="match status" value="1"/>
</dbReference>
<name>A0ABU3BVD2_9BACT</name>
<proteinExistence type="predicted"/>
<comment type="caution">
    <text evidence="1">The sequence shown here is derived from an EMBL/GenBank/DDBJ whole genome shotgun (WGS) entry which is preliminary data.</text>
</comment>
<organism evidence="1 2">
    <name type="scientific">Rubrivirga litoralis</name>
    <dbReference type="NCBI Taxonomy" id="3075598"/>
    <lineage>
        <taxon>Bacteria</taxon>
        <taxon>Pseudomonadati</taxon>
        <taxon>Rhodothermota</taxon>
        <taxon>Rhodothermia</taxon>
        <taxon>Rhodothermales</taxon>
        <taxon>Rubricoccaceae</taxon>
        <taxon>Rubrivirga</taxon>
    </lineage>
</organism>
<accession>A0ABU3BVD2</accession>
<protein>
    <submittedName>
        <fullName evidence="1">Thioredoxin family protein</fullName>
    </submittedName>
</protein>
<dbReference type="Proteomes" id="UP001267426">
    <property type="component" value="Unassembled WGS sequence"/>
</dbReference>
<reference evidence="1 2" key="1">
    <citation type="submission" date="2023-09" db="EMBL/GenBank/DDBJ databases">
        <authorList>
            <person name="Rey-Velasco X."/>
        </authorList>
    </citation>
    <scope>NUCLEOTIDE SEQUENCE [LARGE SCALE GENOMIC DNA]</scope>
    <source>
        <strain evidence="1 2">F394</strain>
    </source>
</reference>
<gene>
    <name evidence="1" type="ORF">RM540_15950</name>
</gene>
<dbReference type="RefSeq" id="WP_311665957.1">
    <property type="nucleotide sequence ID" value="NZ_JAVRHT010000066.1"/>
</dbReference>
<dbReference type="InterPro" id="IPR036249">
    <property type="entry name" value="Thioredoxin-like_sf"/>
</dbReference>
<keyword evidence="2" id="KW-1185">Reference proteome</keyword>
<sequence length="191" mass="21201">MPTPPALTETIGADRSAAWDRAQTFAEFLPTAEDNVGLWEQNYSRARIPQDLADRAEGALGTWRLLVLSEDWCGDAANTVPVLAAFADAVSNLDLRLLARDENLDLMDEHLTGTSRSIPVVLVLDGDGVERAWWGPRPVDLQAWVMGPGKEMEPSDRYREVRKWYARDHGRTTVMEVVERVEQASGAGRVA</sequence>